<dbReference type="InterPro" id="IPR013780">
    <property type="entry name" value="Glyco_hydro_b"/>
</dbReference>
<dbReference type="Pfam" id="PF00128">
    <property type="entry name" value="Alpha-amylase"/>
    <property type="match status" value="1"/>
</dbReference>
<comment type="similarity">
    <text evidence="1">Belongs to the glycosyl hydrolase 13 family.</text>
</comment>
<dbReference type="PANTHER" id="PTHR10357:SF179">
    <property type="entry name" value="NEUTRAL AND BASIC AMINO ACID TRANSPORT PROTEIN RBAT"/>
    <property type="match status" value="1"/>
</dbReference>
<dbReference type="OrthoDB" id="1740265at2759"/>
<evidence type="ECO:0000256" key="2">
    <source>
        <dbReference type="ARBA" id="ARBA00022801"/>
    </source>
</evidence>
<dbReference type="AlphaFoldDB" id="A0A4Q1BCE5"/>
<evidence type="ECO:0000259" key="5">
    <source>
        <dbReference type="SMART" id="SM00642"/>
    </source>
</evidence>
<dbReference type="GO" id="GO:0000025">
    <property type="term" value="P:maltose catabolic process"/>
    <property type="evidence" value="ECO:0007669"/>
    <property type="project" value="TreeGrafter"/>
</dbReference>
<dbReference type="InParanoid" id="A0A4Q1BCE5"/>
<name>A0A4Q1BCE5_TREME</name>
<dbReference type="GO" id="GO:0004575">
    <property type="term" value="F:sucrose alpha-glucosidase activity"/>
    <property type="evidence" value="ECO:0007669"/>
    <property type="project" value="TreeGrafter"/>
</dbReference>
<protein>
    <submittedName>
        <fullName evidence="6">Alpha-glucosidase</fullName>
    </submittedName>
</protein>
<evidence type="ECO:0000256" key="3">
    <source>
        <dbReference type="ARBA" id="ARBA00023295"/>
    </source>
</evidence>
<dbReference type="VEuPathDB" id="FungiDB:TREMEDRAFT_66927"/>
<dbReference type="Gene3D" id="2.60.40.1180">
    <property type="entry name" value="Golgi alpha-mannosidase II"/>
    <property type="match status" value="1"/>
</dbReference>
<dbReference type="FunFam" id="3.20.20.80:FF:000064">
    <property type="entry name" value="Oligo-1,6-glucosidase"/>
    <property type="match status" value="1"/>
</dbReference>
<keyword evidence="4" id="KW-0462">Maltose metabolism</keyword>
<dbReference type="Gene3D" id="3.20.20.80">
    <property type="entry name" value="Glycosidases"/>
    <property type="match status" value="1"/>
</dbReference>
<feature type="domain" description="Glycosyl hydrolase family 13 catalytic" evidence="5">
    <location>
        <begin position="28"/>
        <end position="456"/>
    </location>
</feature>
<keyword evidence="3" id="KW-0326">Glycosidase</keyword>
<proteinExistence type="inferred from homology"/>
<dbReference type="GO" id="GO:0005987">
    <property type="term" value="P:sucrose catabolic process"/>
    <property type="evidence" value="ECO:0007669"/>
    <property type="project" value="TreeGrafter"/>
</dbReference>
<dbReference type="GO" id="GO:0004556">
    <property type="term" value="F:alpha-amylase activity"/>
    <property type="evidence" value="ECO:0007669"/>
    <property type="project" value="TreeGrafter"/>
</dbReference>
<reference evidence="6 7" key="1">
    <citation type="submission" date="2016-06" db="EMBL/GenBank/DDBJ databases">
        <title>Evolution of pathogenesis and genome organization in the Tremellales.</title>
        <authorList>
            <person name="Cuomo C."/>
            <person name="Litvintseva A."/>
            <person name="Heitman J."/>
            <person name="Chen Y."/>
            <person name="Sun S."/>
            <person name="Springer D."/>
            <person name="Dromer F."/>
            <person name="Young S."/>
            <person name="Zeng Q."/>
            <person name="Chapman S."/>
            <person name="Gujja S."/>
            <person name="Saif S."/>
            <person name="Birren B."/>
        </authorList>
    </citation>
    <scope>NUCLEOTIDE SEQUENCE [LARGE SCALE GENOMIC DNA]</scope>
    <source>
        <strain evidence="6 7">ATCC 28783</strain>
    </source>
</reference>
<dbReference type="Gene3D" id="3.90.400.10">
    <property type="entry name" value="Oligo-1,6-glucosidase, Domain 2"/>
    <property type="match status" value="1"/>
</dbReference>
<dbReference type="InterPro" id="IPR017853">
    <property type="entry name" value="GH"/>
</dbReference>
<organism evidence="6 7">
    <name type="scientific">Tremella mesenterica</name>
    <name type="common">Jelly fungus</name>
    <dbReference type="NCBI Taxonomy" id="5217"/>
    <lineage>
        <taxon>Eukaryota</taxon>
        <taxon>Fungi</taxon>
        <taxon>Dikarya</taxon>
        <taxon>Basidiomycota</taxon>
        <taxon>Agaricomycotina</taxon>
        <taxon>Tremellomycetes</taxon>
        <taxon>Tremellales</taxon>
        <taxon>Tremellaceae</taxon>
        <taxon>Tremella</taxon>
    </lineage>
</organism>
<dbReference type="SMART" id="SM00642">
    <property type="entry name" value="Aamy"/>
    <property type="match status" value="1"/>
</dbReference>
<dbReference type="FunCoup" id="A0A4Q1BCE5">
    <property type="interactions" value="27"/>
</dbReference>
<dbReference type="PANTHER" id="PTHR10357">
    <property type="entry name" value="ALPHA-AMYLASE FAMILY MEMBER"/>
    <property type="match status" value="1"/>
</dbReference>
<dbReference type="EMBL" id="SDIL01000095">
    <property type="protein sequence ID" value="RXK36508.1"/>
    <property type="molecule type" value="Genomic_DNA"/>
</dbReference>
<dbReference type="STRING" id="5217.A0A4Q1BCE5"/>
<dbReference type="SUPFAM" id="SSF51445">
    <property type="entry name" value="(Trans)glycosidases"/>
    <property type="match status" value="1"/>
</dbReference>
<dbReference type="GO" id="GO:0004574">
    <property type="term" value="F:oligo-1,6-glucosidase activity"/>
    <property type="evidence" value="ECO:0007669"/>
    <property type="project" value="TreeGrafter"/>
</dbReference>
<comment type="caution">
    <text evidence="6">The sequence shown here is derived from an EMBL/GenBank/DDBJ whole genome shotgun (WGS) entry which is preliminary data.</text>
</comment>
<dbReference type="InterPro" id="IPR006047">
    <property type="entry name" value="GH13_cat_dom"/>
</dbReference>
<gene>
    <name evidence="6" type="ORF">M231_06230</name>
</gene>
<accession>A0A4Q1BCE5</accession>
<dbReference type="GO" id="GO:0033934">
    <property type="term" value="F:glucan 1,4-alpha-maltotriohydrolase activity"/>
    <property type="evidence" value="ECO:0007669"/>
    <property type="project" value="TreeGrafter"/>
</dbReference>
<sequence length="611" mass="71019">MSPDKSKDTQTASKAWWKEAAVYQTHASFLQASFCDHADSGHGTLRGMLSRIPYFKQLGIDIIWLSPIYRSPQADMGYDISDYRAVDPRYGTMQDWENVRDAIHEQGMKLVMDLVVNHTSDQQHEWFKESRSSRTNPKRDWYIWRPPRYSAAGERLPPNNWSPTFGSKSAWEWDEATQEYYLHLFLKEQPDLNWENPEVRKEIWAMMHWWLEKGVDGFRMDVINFIAKSPGLPDAPKVFPDKEYQPFGRLSINRPEVHHYLKEMHREVLQVALTSGVGETPGDGPVFEYAPYSIPSNKELQMVFHFHHQSFDRKGGGLGRTWNPDWKLVDFKSLLNNWQVKMEEAGGWNSNYIENHDQPRIVSRLTSDHPLDRAKCAKLISMLHTTLTGTLFIFQGEEIGMVNLPREWGEEEYKDVETVQHIAEERENRQRTAGEEDPNMIDLLEGMRMTARDNGRTPMQWDATENAGFSKGTPWMRVHDDYQEWNVAKQMADGSSVWAFWKKMLSLRKEYQALIYGTFHPLDESNENIYVYTRHDPCLSQTLLIVLNLARGPQGRGEPTSWDSKKWNVDLRGARLLMTNRDVALGAQDQGNGDVMELEPWEGRIYLLSSH</sequence>
<dbReference type="FunFam" id="3.90.400.10:FF:000004">
    <property type="entry name" value="Oligo-1,6-glucosidase"/>
    <property type="match status" value="1"/>
</dbReference>
<evidence type="ECO:0000256" key="4">
    <source>
        <dbReference type="ARBA" id="ARBA00026248"/>
    </source>
</evidence>
<keyword evidence="2" id="KW-0378">Hydrolase</keyword>
<dbReference type="SUPFAM" id="SSF51011">
    <property type="entry name" value="Glycosyl hydrolase domain"/>
    <property type="match status" value="1"/>
</dbReference>
<evidence type="ECO:0000313" key="7">
    <source>
        <dbReference type="Proteomes" id="UP000289152"/>
    </source>
</evidence>
<dbReference type="CDD" id="cd11333">
    <property type="entry name" value="AmyAc_SI_OligoGlu_DGase"/>
    <property type="match status" value="1"/>
</dbReference>
<dbReference type="InterPro" id="IPR045857">
    <property type="entry name" value="O16G_dom_2"/>
</dbReference>
<keyword evidence="7" id="KW-1185">Reference proteome</keyword>
<evidence type="ECO:0000256" key="1">
    <source>
        <dbReference type="ARBA" id="ARBA00008061"/>
    </source>
</evidence>
<dbReference type="Proteomes" id="UP000289152">
    <property type="component" value="Unassembled WGS sequence"/>
</dbReference>
<evidence type="ECO:0000313" key="6">
    <source>
        <dbReference type="EMBL" id="RXK36508.1"/>
    </source>
</evidence>